<dbReference type="EMBL" id="JBBUTH010000008">
    <property type="protein sequence ID" value="MEK8051897.1"/>
    <property type="molecule type" value="Genomic_DNA"/>
</dbReference>
<dbReference type="RefSeq" id="WP_341411591.1">
    <property type="nucleotide sequence ID" value="NZ_JBBUTH010000008.1"/>
</dbReference>
<organism evidence="4 5">
    <name type="scientific">Pseudaquabacterium inlustre</name>
    <dbReference type="NCBI Taxonomy" id="2984192"/>
    <lineage>
        <taxon>Bacteria</taxon>
        <taxon>Pseudomonadati</taxon>
        <taxon>Pseudomonadota</taxon>
        <taxon>Betaproteobacteria</taxon>
        <taxon>Burkholderiales</taxon>
        <taxon>Sphaerotilaceae</taxon>
        <taxon>Pseudaquabacterium</taxon>
    </lineage>
</organism>
<accession>A0ABU9CJ71</accession>
<gene>
    <name evidence="4" type="ORF">AACH10_16715</name>
</gene>
<name>A0ABU9CJ71_9BURK</name>
<dbReference type="EC" id="2.3.1.109" evidence="4"/>
<evidence type="ECO:0000256" key="3">
    <source>
        <dbReference type="ARBA" id="ARBA00023315"/>
    </source>
</evidence>
<dbReference type="GO" id="GO:0008791">
    <property type="term" value="F:arginine N-succinyltransferase activity"/>
    <property type="evidence" value="ECO:0007669"/>
    <property type="project" value="UniProtKB-EC"/>
</dbReference>
<evidence type="ECO:0000313" key="4">
    <source>
        <dbReference type="EMBL" id="MEK8051897.1"/>
    </source>
</evidence>
<keyword evidence="3 4" id="KW-0012">Acyltransferase</keyword>
<dbReference type="Proteomes" id="UP001365405">
    <property type="component" value="Unassembled WGS sequence"/>
</dbReference>
<dbReference type="PANTHER" id="PTHR30420:SF1">
    <property type="entry name" value="ARGININE N-SUCCINYLTRANSFERASE"/>
    <property type="match status" value="1"/>
</dbReference>
<proteinExistence type="predicted"/>
<evidence type="ECO:0000256" key="2">
    <source>
        <dbReference type="ARBA" id="ARBA00022679"/>
    </source>
</evidence>
<keyword evidence="1" id="KW-0056">Arginine metabolism</keyword>
<reference evidence="4 5" key="1">
    <citation type="submission" date="2024-04" db="EMBL/GenBank/DDBJ databases">
        <title>Novel species of the genus Ideonella isolated from streams.</title>
        <authorList>
            <person name="Lu H."/>
        </authorList>
    </citation>
    <scope>NUCLEOTIDE SEQUENCE [LARGE SCALE GENOMIC DNA]</scope>
    <source>
        <strain evidence="4 5">DXS22W</strain>
    </source>
</reference>
<dbReference type="Pfam" id="PF04958">
    <property type="entry name" value="AstA"/>
    <property type="match status" value="1"/>
</dbReference>
<dbReference type="InterPro" id="IPR007041">
    <property type="entry name" value="Arg_succinylTrfase_AstA/AruG"/>
</dbReference>
<dbReference type="PANTHER" id="PTHR30420">
    <property type="entry name" value="N-SUCCINYLARGININE DIHYDROLASE"/>
    <property type="match status" value="1"/>
</dbReference>
<evidence type="ECO:0000256" key="1">
    <source>
        <dbReference type="ARBA" id="ARBA00022503"/>
    </source>
</evidence>
<dbReference type="InterPro" id="IPR016181">
    <property type="entry name" value="Acyl_CoA_acyltransferase"/>
</dbReference>
<evidence type="ECO:0000313" key="5">
    <source>
        <dbReference type="Proteomes" id="UP001365405"/>
    </source>
</evidence>
<comment type="caution">
    <text evidence="4">The sequence shown here is derived from an EMBL/GenBank/DDBJ whole genome shotgun (WGS) entry which is preliminary data.</text>
</comment>
<protein>
    <submittedName>
        <fullName evidence="4">Arginine N-succinyltransferase</fullName>
        <ecNumber evidence="4">2.3.1.109</ecNumber>
    </submittedName>
</protein>
<keyword evidence="2 4" id="KW-0808">Transferase</keyword>
<dbReference type="SUPFAM" id="SSF55729">
    <property type="entry name" value="Acyl-CoA N-acyltransferases (Nat)"/>
    <property type="match status" value="1"/>
</dbReference>
<keyword evidence="5" id="KW-1185">Reference proteome</keyword>
<sequence length="286" mass="30344">MEGSPVSPGFTLRAVTAADLPTLLPWLRPGAARTLPLAEPTTAATATTATAGDGSAEHWLLVETQGAPRACLRLRRAIGLALPRPWYHVGCVVHAAPALQLQHRQHTLLLGHDHTGASELADIAWQRTGRSLAEQAAALQALVQGAIARIAAQRHQYAATLIVELPGRRDAQGHAPFWHGLGRHFYAGDPEAAAERFGPDWRCHVAALLPRQPVYAAFLSDAAQAAIAQVDDGSRLLLDTLWHAGLRYGHHITVDDGGPVFEAEVDALVGGAAAPPTMGVEGRKSL</sequence>